<dbReference type="Pfam" id="PF00817">
    <property type="entry name" value="IMS"/>
    <property type="match status" value="1"/>
</dbReference>
<dbReference type="Pfam" id="PF11799">
    <property type="entry name" value="IMS_C"/>
    <property type="match status" value="1"/>
</dbReference>
<dbReference type="GO" id="GO:0042276">
    <property type="term" value="P:error-prone translesion synthesis"/>
    <property type="evidence" value="ECO:0007669"/>
    <property type="project" value="TreeGrafter"/>
</dbReference>
<keyword evidence="11 17" id="KW-0460">Magnesium</keyword>
<dbReference type="FunFam" id="3.40.1170.60:FF:000001">
    <property type="entry name" value="DNA polymerase IV"/>
    <property type="match status" value="1"/>
</dbReference>
<evidence type="ECO:0000256" key="6">
    <source>
        <dbReference type="ARBA" id="ARBA00022679"/>
    </source>
</evidence>
<comment type="catalytic activity">
    <reaction evidence="16 17">
        <text>DNA(n) + a 2'-deoxyribonucleoside 5'-triphosphate = DNA(n+1) + diphosphate</text>
        <dbReference type="Rhea" id="RHEA:22508"/>
        <dbReference type="Rhea" id="RHEA-COMP:17339"/>
        <dbReference type="Rhea" id="RHEA-COMP:17340"/>
        <dbReference type="ChEBI" id="CHEBI:33019"/>
        <dbReference type="ChEBI" id="CHEBI:61560"/>
        <dbReference type="ChEBI" id="CHEBI:173112"/>
        <dbReference type="EC" id="2.7.7.7"/>
    </reaction>
</comment>
<dbReference type="PROSITE" id="PS50173">
    <property type="entry name" value="UMUC"/>
    <property type="match status" value="1"/>
</dbReference>
<evidence type="ECO:0000256" key="8">
    <source>
        <dbReference type="ARBA" id="ARBA00022705"/>
    </source>
</evidence>
<dbReference type="CDD" id="cd03586">
    <property type="entry name" value="PolY_Pol_IV_kappa"/>
    <property type="match status" value="1"/>
</dbReference>
<dbReference type="AlphaFoldDB" id="A0A3P3VTW7"/>
<proteinExistence type="inferred from homology"/>
<dbReference type="GO" id="GO:0006281">
    <property type="term" value="P:DNA repair"/>
    <property type="evidence" value="ECO:0007669"/>
    <property type="project" value="UniProtKB-UniRule"/>
</dbReference>
<dbReference type="PANTHER" id="PTHR11076:SF33">
    <property type="entry name" value="DNA POLYMERASE KAPPA"/>
    <property type="match status" value="1"/>
</dbReference>
<dbReference type="GO" id="GO:0009432">
    <property type="term" value="P:SOS response"/>
    <property type="evidence" value="ECO:0007669"/>
    <property type="project" value="TreeGrafter"/>
</dbReference>
<dbReference type="InterPro" id="IPR022880">
    <property type="entry name" value="DNApol_IV"/>
</dbReference>
<dbReference type="Gene3D" id="3.30.1490.100">
    <property type="entry name" value="DNA polymerase, Y-family, little finger domain"/>
    <property type="match status" value="1"/>
</dbReference>
<dbReference type="InterPro" id="IPR043128">
    <property type="entry name" value="Rev_trsase/Diguanyl_cyclase"/>
</dbReference>
<dbReference type="InterPro" id="IPR001126">
    <property type="entry name" value="UmuC"/>
</dbReference>
<evidence type="ECO:0000256" key="13">
    <source>
        <dbReference type="ARBA" id="ARBA00023125"/>
    </source>
</evidence>
<feature type="binding site" evidence="17">
    <location>
        <position position="36"/>
    </location>
    <ligand>
        <name>Mg(2+)</name>
        <dbReference type="ChEBI" id="CHEBI:18420"/>
    </ligand>
</feature>
<dbReference type="Proteomes" id="UP000274391">
    <property type="component" value="Unassembled WGS sequence"/>
</dbReference>
<evidence type="ECO:0000256" key="4">
    <source>
        <dbReference type="ARBA" id="ARBA00022457"/>
    </source>
</evidence>
<dbReference type="GO" id="GO:0003887">
    <property type="term" value="F:DNA-directed DNA polymerase activity"/>
    <property type="evidence" value="ECO:0007669"/>
    <property type="project" value="UniProtKB-UniRule"/>
</dbReference>
<comment type="function">
    <text evidence="15 17">Poorly processive, error-prone DNA polymerase involved in untargeted mutagenesis. Copies undamaged DNA at stalled replication forks, which arise in vivo from mismatched or misaligned primer ends. These misaligned primers can be extended by PolIV. Exhibits no 3'-5' exonuclease (proofreading) activity. May be involved in translesional synthesis, in conjunction with the beta clamp from PolIII.</text>
</comment>
<gene>
    <name evidence="17" type="primary">dinB</name>
    <name evidence="20" type="ORF">EG850_10070</name>
</gene>
<dbReference type="GO" id="GO:0000287">
    <property type="term" value="F:magnesium ion binding"/>
    <property type="evidence" value="ECO:0007669"/>
    <property type="project" value="UniProtKB-UniRule"/>
</dbReference>
<keyword evidence="6 17" id="KW-0808">Transferase</keyword>
<evidence type="ECO:0000256" key="16">
    <source>
        <dbReference type="ARBA" id="ARBA00049244"/>
    </source>
</evidence>
<dbReference type="InterPro" id="IPR043502">
    <property type="entry name" value="DNA/RNA_pol_sf"/>
</dbReference>
<keyword evidence="8 17" id="KW-0235">DNA replication</keyword>
<keyword evidence="14 17" id="KW-0234">DNA repair</keyword>
<dbReference type="GO" id="GO:0006261">
    <property type="term" value="P:DNA-templated DNA replication"/>
    <property type="evidence" value="ECO:0007669"/>
    <property type="project" value="UniProtKB-UniRule"/>
</dbReference>
<comment type="subcellular location">
    <subcellularLocation>
        <location evidence="1 17">Cytoplasm</location>
    </subcellularLocation>
</comment>
<dbReference type="Gene3D" id="1.10.150.20">
    <property type="entry name" value="5' to 3' exonuclease, C-terminal subdomain"/>
    <property type="match status" value="1"/>
</dbReference>
<dbReference type="NCBIfam" id="NF002677">
    <property type="entry name" value="PRK02406.1"/>
    <property type="match status" value="1"/>
</dbReference>
<keyword evidence="9 17" id="KW-0479">Metal-binding</keyword>
<evidence type="ECO:0000256" key="15">
    <source>
        <dbReference type="ARBA" id="ARBA00025589"/>
    </source>
</evidence>
<comment type="subunit">
    <text evidence="3 17">Monomer.</text>
</comment>
<dbReference type="InterPro" id="IPR050116">
    <property type="entry name" value="DNA_polymerase-Y"/>
</dbReference>
<feature type="domain" description="UmuC" evidence="19">
    <location>
        <begin position="32"/>
        <end position="212"/>
    </location>
</feature>
<dbReference type="Gene3D" id="3.40.1170.60">
    <property type="match status" value="1"/>
</dbReference>
<comment type="similarity">
    <text evidence="2 17">Belongs to the DNA polymerase type-Y family.</text>
</comment>
<dbReference type="HAMAP" id="MF_01113">
    <property type="entry name" value="DNApol_IV"/>
    <property type="match status" value="1"/>
</dbReference>
<dbReference type="NCBIfam" id="NF003015">
    <property type="entry name" value="PRK03858.1"/>
    <property type="match status" value="1"/>
</dbReference>
<evidence type="ECO:0000256" key="10">
    <source>
        <dbReference type="ARBA" id="ARBA00022763"/>
    </source>
</evidence>
<evidence type="ECO:0000256" key="2">
    <source>
        <dbReference type="ARBA" id="ARBA00010945"/>
    </source>
</evidence>
<organism evidence="20 21">
    <name type="scientific">Gulosibacter macacae</name>
    <dbReference type="NCBI Taxonomy" id="2488791"/>
    <lineage>
        <taxon>Bacteria</taxon>
        <taxon>Bacillati</taxon>
        <taxon>Actinomycetota</taxon>
        <taxon>Actinomycetes</taxon>
        <taxon>Micrococcales</taxon>
        <taxon>Microbacteriaceae</taxon>
        <taxon>Gulosibacter</taxon>
    </lineage>
</organism>
<evidence type="ECO:0000256" key="18">
    <source>
        <dbReference type="SAM" id="MobiDB-lite"/>
    </source>
</evidence>
<dbReference type="Gene3D" id="3.30.70.270">
    <property type="match status" value="1"/>
</dbReference>
<evidence type="ECO:0000256" key="5">
    <source>
        <dbReference type="ARBA" id="ARBA00022490"/>
    </source>
</evidence>
<dbReference type="EC" id="2.7.7.7" evidence="17"/>
<dbReference type="PANTHER" id="PTHR11076">
    <property type="entry name" value="DNA REPAIR POLYMERASE UMUC / TRANSFERASE FAMILY MEMBER"/>
    <property type="match status" value="1"/>
</dbReference>
<dbReference type="OrthoDB" id="9808813at2"/>
<keyword evidence="12 17" id="KW-0239">DNA-directed DNA polymerase</keyword>
<sequence length="437" mass="47078">MSLARCEIGGVSRKDLGDRVTGAFGDDSSATILHVDMDAFFVAVELLDRPDLRGEPVIVGGAGGRGVVSSASYEARAFGVHAAMPIGRALQLCPKATVLPGNMQKYRDASARVMAVFRDITPLVEPLSIDEAFLDVAGATKLFGSPTEIAQLIRRRVLEITGLTCSVGAASTKFVAKLASGKCKPNGMLVIPAEDTIPFLHALPVGALWGVGATTEQKLRSRGISTVFELAHTPRAALDRMIGKAMGERLADLAWGRDPRGVEIERREKSVSHEQTFDVDVTSHAELEREVRAQADAVGARLRRAGLVAGTVAIKLRWANFETLSRQVRLERPSNTGLVLFRAAAKLLDEAHGEGRAVRLIGVRADHLSDADDATSLTLWDEGDDEEWEAAERAVDTATARFGKDALRPASLLGRHERRDRGTGLSERPNRPSQGLD</sequence>
<dbReference type="InterPro" id="IPR017961">
    <property type="entry name" value="DNA_pol_Y-fam_little_finger"/>
</dbReference>
<evidence type="ECO:0000256" key="9">
    <source>
        <dbReference type="ARBA" id="ARBA00022723"/>
    </source>
</evidence>
<evidence type="ECO:0000313" key="20">
    <source>
        <dbReference type="EMBL" id="RRJ86130.1"/>
    </source>
</evidence>
<evidence type="ECO:0000256" key="7">
    <source>
        <dbReference type="ARBA" id="ARBA00022695"/>
    </source>
</evidence>
<comment type="caution">
    <text evidence="20">The sequence shown here is derived from an EMBL/GenBank/DDBJ whole genome shotgun (WGS) entry which is preliminary data.</text>
</comment>
<dbReference type="FunFam" id="3.30.1490.100:FF:000004">
    <property type="entry name" value="DNA polymerase IV"/>
    <property type="match status" value="1"/>
</dbReference>
<feature type="region of interest" description="Disordered" evidence="18">
    <location>
        <begin position="409"/>
        <end position="437"/>
    </location>
</feature>
<dbReference type="GO" id="GO:0005829">
    <property type="term" value="C:cytosol"/>
    <property type="evidence" value="ECO:0007669"/>
    <property type="project" value="TreeGrafter"/>
</dbReference>
<evidence type="ECO:0000256" key="11">
    <source>
        <dbReference type="ARBA" id="ARBA00022842"/>
    </source>
</evidence>
<dbReference type="GO" id="GO:0003684">
    <property type="term" value="F:damaged DNA binding"/>
    <property type="evidence" value="ECO:0007669"/>
    <property type="project" value="InterPro"/>
</dbReference>
<evidence type="ECO:0000313" key="21">
    <source>
        <dbReference type="Proteomes" id="UP000274391"/>
    </source>
</evidence>
<feature type="binding site" evidence="17">
    <location>
        <position position="130"/>
    </location>
    <ligand>
        <name>Mg(2+)</name>
        <dbReference type="ChEBI" id="CHEBI:18420"/>
    </ligand>
</feature>
<reference evidence="20 21" key="1">
    <citation type="submission" date="2018-11" db="EMBL/GenBank/DDBJ databases">
        <title>YIM 102482-1 draft genome.</title>
        <authorList>
            <person name="Li G."/>
            <person name="Jiang Y."/>
        </authorList>
    </citation>
    <scope>NUCLEOTIDE SEQUENCE [LARGE SCALE GENOMIC DNA]</scope>
    <source>
        <strain evidence="20 21">YIM 102482-1</strain>
    </source>
</reference>
<name>A0A3P3VTW7_9MICO</name>
<evidence type="ECO:0000256" key="1">
    <source>
        <dbReference type="ARBA" id="ARBA00004496"/>
    </source>
</evidence>
<keyword evidence="7 17" id="KW-0548">Nucleotidyltransferase</keyword>
<protein>
    <recommendedName>
        <fullName evidence="17">DNA polymerase IV</fullName>
        <shortName evidence="17">Pol IV</shortName>
        <ecNumber evidence="17">2.7.7.7</ecNumber>
    </recommendedName>
</protein>
<keyword evidence="13 17" id="KW-0238">DNA-binding</keyword>
<evidence type="ECO:0000256" key="17">
    <source>
        <dbReference type="HAMAP-Rule" id="MF_01113"/>
    </source>
</evidence>
<keyword evidence="21" id="KW-1185">Reference proteome</keyword>
<keyword evidence="10 17" id="KW-0227">DNA damage</keyword>
<keyword evidence="4 17" id="KW-0515">Mutator protein</keyword>
<feature type="site" description="Substrate discrimination" evidence="17">
    <location>
        <position position="41"/>
    </location>
</feature>
<keyword evidence="5 17" id="KW-0963">Cytoplasm</keyword>
<evidence type="ECO:0000259" key="19">
    <source>
        <dbReference type="PROSITE" id="PS50173"/>
    </source>
</evidence>
<evidence type="ECO:0000256" key="3">
    <source>
        <dbReference type="ARBA" id="ARBA00011245"/>
    </source>
</evidence>
<dbReference type="SUPFAM" id="SSF56672">
    <property type="entry name" value="DNA/RNA polymerases"/>
    <property type="match status" value="1"/>
</dbReference>
<evidence type="ECO:0000256" key="14">
    <source>
        <dbReference type="ARBA" id="ARBA00023204"/>
    </source>
</evidence>
<dbReference type="SUPFAM" id="SSF100879">
    <property type="entry name" value="Lesion bypass DNA polymerase (Y-family), little finger domain"/>
    <property type="match status" value="1"/>
</dbReference>
<comment type="cofactor">
    <cofactor evidence="17">
        <name>Mg(2+)</name>
        <dbReference type="ChEBI" id="CHEBI:18420"/>
    </cofactor>
    <text evidence="17">Binds 2 magnesium ions per subunit.</text>
</comment>
<evidence type="ECO:0000256" key="12">
    <source>
        <dbReference type="ARBA" id="ARBA00022932"/>
    </source>
</evidence>
<dbReference type="InterPro" id="IPR036775">
    <property type="entry name" value="DNA_pol_Y-fam_lit_finger_sf"/>
</dbReference>
<feature type="active site" evidence="17">
    <location>
        <position position="131"/>
    </location>
</feature>
<accession>A0A3P3VTW7</accession>
<dbReference type="EMBL" id="RQVS01000012">
    <property type="protein sequence ID" value="RRJ86130.1"/>
    <property type="molecule type" value="Genomic_DNA"/>
</dbReference>